<proteinExistence type="predicted"/>
<protein>
    <recommendedName>
        <fullName evidence="3">Alginate lyase domain-containing protein</fullName>
    </recommendedName>
</protein>
<name>A0ABP7PBS7_9SPHI</name>
<dbReference type="InterPro" id="IPR013783">
    <property type="entry name" value="Ig-like_fold"/>
</dbReference>
<dbReference type="CDD" id="cd00063">
    <property type="entry name" value="FN3"/>
    <property type="match status" value="1"/>
</dbReference>
<dbReference type="InterPro" id="IPR036116">
    <property type="entry name" value="FN3_sf"/>
</dbReference>
<dbReference type="Pfam" id="PF05426">
    <property type="entry name" value="Alginate_lyase"/>
    <property type="match status" value="1"/>
</dbReference>
<dbReference type="InterPro" id="IPR013320">
    <property type="entry name" value="ConA-like_dom_sf"/>
</dbReference>
<organism evidence="4 5">
    <name type="scientific">Mucilaginibacter dorajii</name>
    <dbReference type="NCBI Taxonomy" id="692994"/>
    <lineage>
        <taxon>Bacteria</taxon>
        <taxon>Pseudomonadati</taxon>
        <taxon>Bacteroidota</taxon>
        <taxon>Sphingobacteriia</taxon>
        <taxon>Sphingobacteriales</taxon>
        <taxon>Sphingobacteriaceae</taxon>
        <taxon>Mucilaginibacter</taxon>
    </lineage>
</organism>
<evidence type="ECO:0000256" key="1">
    <source>
        <dbReference type="ARBA" id="ARBA00022729"/>
    </source>
</evidence>
<keyword evidence="2" id="KW-0456">Lyase</keyword>
<dbReference type="SUPFAM" id="SSF48230">
    <property type="entry name" value="Chondroitin AC/alginate lyase"/>
    <property type="match status" value="1"/>
</dbReference>
<dbReference type="InterPro" id="IPR008397">
    <property type="entry name" value="Alginate_lyase_dom"/>
</dbReference>
<keyword evidence="1" id="KW-0732">Signal</keyword>
<gene>
    <name evidence="4" type="ORF">GCM10022210_07990</name>
</gene>
<dbReference type="Gene3D" id="1.50.10.100">
    <property type="entry name" value="Chondroitin AC/alginate lyase"/>
    <property type="match status" value="1"/>
</dbReference>
<dbReference type="InterPro" id="IPR008929">
    <property type="entry name" value="Chondroitin_lyas"/>
</dbReference>
<dbReference type="Gene3D" id="2.60.120.200">
    <property type="match status" value="1"/>
</dbReference>
<feature type="domain" description="Alginate lyase" evidence="3">
    <location>
        <begin position="50"/>
        <end position="249"/>
    </location>
</feature>
<dbReference type="InterPro" id="IPR003961">
    <property type="entry name" value="FN3_dom"/>
</dbReference>
<sequence length="633" mass="69413">MKTAVKEKQEPIYSGFLVFQAHPQSQSSYKMQGPMEMVGRNPTVGQGVYDADANAAYQNAVMWTLTGKQAYADKAIEIVNAWSSTLKSITGRDAVLMAGLGPFKMVNAAEILRYTHSGWSVADIENTEQHFREVIYPVIKDFAPFANGNWDAAAMKTMMAIGVFCDDRAIFERALHYYINGAGNGSLLNYIINEAGQCQESGRDQSHTQLGIAHLGDCAEMAWHQGLNLYAYAGNRLLKGFEYTAEYNLGQDVPYVPELDKTGKYLHQQLSVEGRGRLRAIYEQIYNHYVKRVGLTAPYTQQAAEKIRPEQQGLPGADHVGFGTLLYSRTTATDSGFDINAIPVAPAGLLAQTSSTEGNTISWVATTGADYYTIKRSDRKDGPYTILANNIINATYFDYKAGNNRTYYYTVSASNKSGESANAYPVNITTGFPANWQQANIGNDDGQNGVGYFDGHAFTLITGGIGLNGIRDQFRFAYTNLSGDGTITARYIPQISSQFTSFGLVIREGLTDNVPEVACIIKPESSGQIEAPHWYTKLLSRVAPDNQVKTIVTGPELSEPVVTFGRLTGYYWLRLQRRGNEFSGYSSVDGKNWTKIGSVTCSLKKSILVGLAASSGLATISTTVSFDLVDLKR</sequence>
<accession>A0ABP7PBS7</accession>
<dbReference type="RefSeq" id="WP_259091789.1">
    <property type="nucleotide sequence ID" value="NZ_BAAAZC010000006.1"/>
</dbReference>
<evidence type="ECO:0000313" key="5">
    <source>
        <dbReference type="Proteomes" id="UP001500742"/>
    </source>
</evidence>
<comment type="caution">
    <text evidence="4">The sequence shown here is derived from an EMBL/GenBank/DDBJ whole genome shotgun (WGS) entry which is preliminary data.</text>
</comment>
<evidence type="ECO:0000313" key="4">
    <source>
        <dbReference type="EMBL" id="GAA3962467.1"/>
    </source>
</evidence>
<reference evidence="5" key="1">
    <citation type="journal article" date="2019" name="Int. J. Syst. Evol. Microbiol.">
        <title>The Global Catalogue of Microorganisms (GCM) 10K type strain sequencing project: providing services to taxonomists for standard genome sequencing and annotation.</title>
        <authorList>
            <consortium name="The Broad Institute Genomics Platform"/>
            <consortium name="The Broad Institute Genome Sequencing Center for Infectious Disease"/>
            <person name="Wu L."/>
            <person name="Ma J."/>
        </authorList>
    </citation>
    <scope>NUCLEOTIDE SEQUENCE [LARGE SCALE GENOMIC DNA]</scope>
    <source>
        <strain evidence="5">JCM 16601</strain>
    </source>
</reference>
<dbReference type="EMBL" id="BAAAZC010000006">
    <property type="protein sequence ID" value="GAA3962467.1"/>
    <property type="molecule type" value="Genomic_DNA"/>
</dbReference>
<evidence type="ECO:0000259" key="3">
    <source>
        <dbReference type="Pfam" id="PF05426"/>
    </source>
</evidence>
<dbReference type="Proteomes" id="UP001500742">
    <property type="component" value="Unassembled WGS sequence"/>
</dbReference>
<evidence type="ECO:0000256" key="2">
    <source>
        <dbReference type="ARBA" id="ARBA00023239"/>
    </source>
</evidence>
<dbReference type="Gene3D" id="2.60.40.10">
    <property type="entry name" value="Immunoglobulins"/>
    <property type="match status" value="1"/>
</dbReference>
<dbReference type="SUPFAM" id="SSF49899">
    <property type="entry name" value="Concanavalin A-like lectins/glucanases"/>
    <property type="match status" value="1"/>
</dbReference>
<keyword evidence="5" id="KW-1185">Reference proteome</keyword>
<dbReference type="SUPFAM" id="SSF49265">
    <property type="entry name" value="Fibronectin type III"/>
    <property type="match status" value="1"/>
</dbReference>